<dbReference type="EMBL" id="CP000115">
    <property type="protein sequence ID" value="ABA04181.1"/>
    <property type="molecule type" value="Genomic_DNA"/>
</dbReference>
<evidence type="ECO:0000313" key="3">
    <source>
        <dbReference type="Proteomes" id="UP000002531"/>
    </source>
</evidence>
<proteinExistence type="predicted"/>
<evidence type="ECO:0000256" key="1">
    <source>
        <dbReference type="SAM" id="MobiDB-lite"/>
    </source>
</evidence>
<reference evidence="2 3" key="1">
    <citation type="journal article" date="2006" name="Appl. Environ. Microbiol.">
        <title>Genome sequence of the chemolithoautotrophic nitrite-oxidizing bacterium Nitrobacter winogradskyi Nb-255.</title>
        <authorList>
            <person name="Starkenburg S.R."/>
            <person name="Chain P.S."/>
            <person name="Sayavedra-Soto L.A."/>
            <person name="Hauser L."/>
            <person name="Land M.L."/>
            <person name="Larimer F.W."/>
            <person name="Malfatti S.A."/>
            <person name="Klotz M.G."/>
            <person name="Bottomley P.J."/>
            <person name="Arp D.J."/>
            <person name="Hickey W.J."/>
        </authorList>
    </citation>
    <scope>NUCLEOTIDE SEQUENCE [LARGE SCALE GENOMIC DNA]</scope>
    <source>
        <strain evidence="3">ATCC 25391 / DSM 10237 / CIP 104748 / NCIMB 11846 / Nb-255</strain>
    </source>
</reference>
<dbReference type="Proteomes" id="UP000002531">
    <property type="component" value="Chromosome"/>
</dbReference>
<dbReference type="HOGENOM" id="CLU_2480205_0_0_5"/>
<evidence type="ECO:0000313" key="2">
    <source>
        <dbReference type="EMBL" id="ABA04181.1"/>
    </source>
</evidence>
<dbReference type="AlphaFoldDB" id="Q3SU60"/>
<accession>Q3SU60</accession>
<sequence>MSLVSPLRLLAAISPSVNLQEINSSKPAKFLLKPFRSSTPDFRGKLSSKSISSVVTDDGSVRRKMPRQVKSRSRNLASDSIRSGDPI</sequence>
<name>Q3SU60_NITWN</name>
<protein>
    <submittedName>
        <fullName evidence="2">Uncharacterized protein</fullName>
    </submittedName>
</protein>
<dbReference type="KEGG" id="nwi:Nwi_0919"/>
<feature type="compositionally biased region" description="Basic residues" evidence="1">
    <location>
        <begin position="62"/>
        <end position="73"/>
    </location>
</feature>
<gene>
    <name evidence="2" type="ordered locus">Nwi_0919</name>
</gene>
<keyword evidence="3" id="KW-1185">Reference proteome</keyword>
<organism evidence="2 3">
    <name type="scientific">Nitrobacter winogradskyi (strain ATCC 25391 / DSM 10237 / CIP 104748 / NCIMB 11846 / Nb-255)</name>
    <dbReference type="NCBI Taxonomy" id="323098"/>
    <lineage>
        <taxon>Bacteria</taxon>
        <taxon>Pseudomonadati</taxon>
        <taxon>Pseudomonadota</taxon>
        <taxon>Alphaproteobacteria</taxon>
        <taxon>Hyphomicrobiales</taxon>
        <taxon>Nitrobacteraceae</taxon>
        <taxon>Nitrobacter</taxon>
    </lineage>
</organism>
<feature type="region of interest" description="Disordered" evidence="1">
    <location>
        <begin position="41"/>
        <end position="87"/>
    </location>
</feature>